<dbReference type="AlphaFoldDB" id="A0AAV5MQN5"/>
<protein>
    <submittedName>
        <fullName evidence="2">Uncharacterized protein</fullName>
    </submittedName>
</protein>
<keyword evidence="3" id="KW-1185">Reference proteome</keyword>
<dbReference type="Proteomes" id="UP001054252">
    <property type="component" value="Unassembled WGS sequence"/>
</dbReference>
<keyword evidence="1" id="KW-0175">Coiled coil</keyword>
<accession>A0AAV5MQN5</accession>
<feature type="coiled-coil region" evidence="1">
    <location>
        <begin position="308"/>
        <end position="373"/>
    </location>
</feature>
<evidence type="ECO:0000313" key="2">
    <source>
        <dbReference type="EMBL" id="GKV51309.1"/>
    </source>
</evidence>
<comment type="caution">
    <text evidence="2">The sequence shown here is derived from an EMBL/GenBank/DDBJ whole genome shotgun (WGS) entry which is preliminary data.</text>
</comment>
<gene>
    <name evidence="2" type="ORF">SLEP1_g57979</name>
</gene>
<evidence type="ECO:0000256" key="1">
    <source>
        <dbReference type="SAM" id="Coils"/>
    </source>
</evidence>
<organism evidence="2 3">
    <name type="scientific">Rubroshorea leprosula</name>
    <dbReference type="NCBI Taxonomy" id="152421"/>
    <lineage>
        <taxon>Eukaryota</taxon>
        <taxon>Viridiplantae</taxon>
        <taxon>Streptophyta</taxon>
        <taxon>Embryophyta</taxon>
        <taxon>Tracheophyta</taxon>
        <taxon>Spermatophyta</taxon>
        <taxon>Magnoliopsida</taxon>
        <taxon>eudicotyledons</taxon>
        <taxon>Gunneridae</taxon>
        <taxon>Pentapetalae</taxon>
        <taxon>rosids</taxon>
        <taxon>malvids</taxon>
        <taxon>Malvales</taxon>
        <taxon>Dipterocarpaceae</taxon>
        <taxon>Rubroshorea</taxon>
    </lineage>
</organism>
<reference evidence="2 3" key="1">
    <citation type="journal article" date="2021" name="Commun. Biol.">
        <title>The genome of Shorea leprosula (Dipterocarpaceae) highlights the ecological relevance of drought in aseasonal tropical rainforests.</title>
        <authorList>
            <person name="Ng K.K.S."/>
            <person name="Kobayashi M.J."/>
            <person name="Fawcett J.A."/>
            <person name="Hatakeyama M."/>
            <person name="Paape T."/>
            <person name="Ng C.H."/>
            <person name="Ang C.C."/>
            <person name="Tnah L.H."/>
            <person name="Lee C.T."/>
            <person name="Nishiyama T."/>
            <person name="Sese J."/>
            <person name="O'Brien M.J."/>
            <person name="Copetti D."/>
            <person name="Mohd Noor M.I."/>
            <person name="Ong R.C."/>
            <person name="Putra M."/>
            <person name="Sireger I.Z."/>
            <person name="Indrioko S."/>
            <person name="Kosugi Y."/>
            <person name="Izuno A."/>
            <person name="Isagi Y."/>
            <person name="Lee S.L."/>
            <person name="Shimizu K.K."/>
        </authorList>
    </citation>
    <scope>NUCLEOTIDE SEQUENCE [LARGE SCALE GENOMIC DNA]</scope>
    <source>
        <strain evidence="2">214</strain>
    </source>
</reference>
<dbReference type="EMBL" id="BPVZ01000486">
    <property type="protein sequence ID" value="GKV51309.1"/>
    <property type="molecule type" value="Genomic_DNA"/>
</dbReference>
<name>A0AAV5MQN5_9ROSI</name>
<proteinExistence type="predicted"/>
<evidence type="ECO:0000313" key="3">
    <source>
        <dbReference type="Proteomes" id="UP001054252"/>
    </source>
</evidence>
<sequence>MDFAKDIAGQRKRSREDYASHSISKESNEYNFSVSKTKLDLTLLKATYDLLSSKEKYDFEFELVLTIDEYHQFLRCSPTMDSHTFTPKQQHMQLTSVMVQEMLQRICGFSFDFTQPLLSTSWDTYGFNWDTAFTTMGKSLANMRSFERIRFVPLGLSSTSAFNTAPTVVAETLRSMQHIRAKSRRQFGEAQGVPYLNNGLPPPFDYASPMKIVDKISEARELWVKCRMLSIWKENGTIPEYEQWSHAQRAHLQEKYDGLALEHELLKRGKELSDQQVMKLKDKITLLEKDLAANRQVCVEKKRSSKFAKEQKRRLLQVKADLKAKEEENKELVEKMAKQQKLEEEVARWKNVYNNLLSDYSALQKELQVVKQSKQGGEETTS</sequence>